<dbReference type="OrthoDB" id="2559662at2759"/>
<feature type="coiled-coil region" evidence="1">
    <location>
        <begin position="778"/>
        <end position="805"/>
    </location>
</feature>
<name>A0A9P7KND2_9AGAR</name>
<sequence length="808" mass="90523">MSYRHYFSRWRLFRVFLIFVVVLSLLVSWIYLKSRPSYTLYNILATHEIAESSRFIRNTPENKYVLFKQLQGAGFNNQAQEILLFHHLALLTGRVYAYQPIIWRPRGSDATVPLTAFMPGITRNSISAAVFDEACSPQDTKHISLRVDHGALWDSAKQQLGGPDKCIVVDNWILNWECVSPYILPLDLLNMRSFLASPALHNLWPGFQKYLSHNFHWSDPIQAIAARTYQKLNLRGLSSVDGEPYIALHLRRGDFESHCETLASRQTGFTTWATLPSLHLSVFPPALDQNNHTSVVTHCYPSLPRIVAAIDAQVRSKPHLRTLHVLHDGAWDHPLVYAQHYRLAAILTSTAHAEAAGWVGGPMKRVTHSGQVPVHWGEADWAVAVDVELARRAEVFVGNGYSSLSTQVLALRLGADGGQLGNRLPTMKFDPRLGEIGAVGANSRRIVEVFDRIIGEPDVFDGNTTDLSEQDGGQLPKLRPSWVQQQKRFAYLLWTSGEAAGQFQLYTQELTGFICKAIQSDSSQSAFQEVMGELGNYVKDSGNPSKIASALANFNSQFSIFQQLEPPINSVVEDVHDIRQRLCNFSGIWSRFTSDSAKIHLDLEELTKPLSDTDHTTHAFPAPLSQTLRIKAVLRSTKDLLDKLAVQFAEYVAQVEHSGVAADLSATLAAEIVGIYESFRQISFAKLDSAWQGRWDALILSYFGLLENISKINLTGSQYLAGALNLLFFESVAGALTYHYELDFDDPRGDQLQKMFERLLSGFATLKTEVSVFSKEFSEVATKERNACRARLQELRKKATQVQDKITG</sequence>
<evidence type="ECO:0000313" key="4">
    <source>
        <dbReference type="Proteomes" id="UP000717328"/>
    </source>
</evidence>
<keyword evidence="1" id="KW-0175">Coiled coil</keyword>
<evidence type="ECO:0000313" key="3">
    <source>
        <dbReference type="EMBL" id="KAG5653431.1"/>
    </source>
</evidence>
<reference evidence="3" key="2">
    <citation type="submission" date="2021-10" db="EMBL/GenBank/DDBJ databases">
        <title>Phylogenomics reveals ancestral predisposition of the termite-cultivated fungus Termitomyces towards a domesticated lifestyle.</title>
        <authorList>
            <person name="Auxier B."/>
            <person name="Grum-Grzhimaylo A."/>
            <person name="Cardenas M.E."/>
            <person name="Lodge J.D."/>
            <person name="Laessoe T."/>
            <person name="Pedersen O."/>
            <person name="Smith M.E."/>
            <person name="Kuyper T.W."/>
            <person name="Franco-Molano E.A."/>
            <person name="Baroni T.J."/>
            <person name="Aanen D.K."/>
        </authorList>
    </citation>
    <scope>NUCLEOTIDE SEQUENCE</scope>
    <source>
        <strain evidence="3">D49</strain>
    </source>
</reference>
<gene>
    <name evidence="3" type="ORF">H0H81_000433</name>
</gene>
<accession>A0A9P7KND2</accession>
<dbReference type="Gene3D" id="3.40.50.11350">
    <property type="match status" value="1"/>
</dbReference>
<proteinExistence type="predicted"/>
<keyword evidence="2" id="KW-0812">Transmembrane</keyword>
<dbReference type="AlphaFoldDB" id="A0A9P7KND2"/>
<dbReference type="CDD" id="cd11296">
    <property type="entry name" value="O-FucT_like"/>
    <property type="match status" value="1"/>
</dbReference>
<protein>
    <submittedName>
        <fullName evidence="3">Uncharacterized protein</fullName>
    </submittedName>
</protein>
<dbReference type="Proteomes" id="UP000717328">
    <property type="component" value="Unassembled WGS sequence"/>
</dbReference>
<keyword evidence="2" id="KW-0472">Membrane</keyword>
<keyword evidence="4" id="KW-1185">Reference proteome</keyword>
<keyword evidence="2" id="KW-1133">Transmembrane helix</keyword>
<dbReference type="EMBL" id="JABCKI010000053">
    <property type="protein sequence ID" value="KAG5653431.1"/>
    <property type="molecule type" value="Genomic_DNA"/>
</dbReference>
<evidence type="ECO:0000256" key="1">
    <source>
        <dbReference type="SAM" id="Coils"/>
    </source>
</evidence>
<feature type="transmembrane region" description="Helical" evidence="2">
    <location>
        <begin position="12"/>
        <end position="32"/>
    </location>
</feature>
<organism evidence="3 4">
    <name type="scientific">Sphagnurus paluster</name>
    <dbReference type="NCBI Taxonomy" id="117069"/>
    <lineage>
        <taxon>Eukaryota</taxon>
        <taxon>Fungi</taxon>
        <taxon>Dikarya</taxon>
        <taxon>Basidiomycota</taxon>
        <taxon>Agaricomycotina</taxon>
        <taxon>Agaricomycetes</taxon>
        <taxon>Agaricomycetidae</taxon>
        <taxon>Agaricales</taxon>
        <taxon>Tricholomatineae</taxon>
        <taxon>Lyophyllaceae</taxon>
        <taxon>Sphagnurus</taxon>
    </lineage>
</organism>
<reference evidence="3" key="1">
    <citation type="submission" date="2021-02" db="EMBL/GenBank/DDBJ databases">
        <authorList>
            <person name="Nieuwenhuis M."/>
            <person name="Van De Peppel L.J.J."/>
        </authorList>
    </citation>
    <scope>NUCLEOTIDE SEQUENCE</scope>
    <source>
        <strain evidence="3">D49</strain>
    </source>
</reference>
<comment type="caution">
    <text evidence="3">The sequence shown here is derived from an EMBL/GenBank/DDBJ whole genome shotgun (WGS) entry which is preliminary data.</text>
</comment>
<evidence type="ECO:0000256" key="2">
    <source>
        <dbReference type="SAM" id="Phobius"/>
    </source>
</evidence>